<dbReference type="SUPFAM" id="SSF46626">
    <property type="entry name" value="Cytochrome c"/>
    <property type="match status" value="1"/>
</dbReference>
<dbReference type="PROSITE" id="PS51007">
    <property type="entry name" value="CYTC"/>
    <property type="match status" value="1"/>
</dbReference>
<dbReference type="OrthoDB" id="230287at2"/>
<comment type="caution">
    <text evidence="6">The sequence shown here is derived from an EMBL/GenBank/DDBJ whole genome shotgun (WGS) entry which is preliminary data.</text>
</comment>
<keyword evidence="3 4" id="KW-0408">Iron</keyword>
<accession>A0A5C6ANX6</accession>
<dbReference type="Pfam" id="PF00034">
    <property type="entry name" value="Cytochrom_C"/>
    <property type="match status" value="1"/>
</dbReference>
<dbReference type="InterPro" id="IPR013427">
    <property type="entry name" value="Haem-bd_dom_put"/>
</dbReference>
<dbReference type="Gene3D" id="1.25.10.10">
    <property type="entry name" value="Leucine-rich Repeat Variant"/>
    <property type="match status" value="1"/>
</dbReference>
<dbReference type="EMBL" id="SJPM01000002">
    <property type="protein sequence ID" value="TWU01390.1"/>
    <property type="molecule type" value="Genomic_DNA"/>
</dbReference>
<dbReference type="GO" id="GO:0046872">
    <property type="term" value="F:metal ion binding"/>
    <property type="evidence" value="ECO:0007669"/>
    <property type="project" value="UniProtKB-KW"/>
</dbReference>
<feature type="domain" description="Cytochrome c" evidence="5">
    <location>
        <begin position="689"/>
        <end position="822"/>
    </location>
</feature>
<dbReference type="Pfam" id="PF23500">
    <property type="entry name" value="DUF7133"/>
    <property type="match status" value="1"/>
</dbReference>
<sequence length="822" mass="90975">MIRSQWNFAVVESILSFASVVIVSLTLHAQQVDYSDELPRIAPTEPAAALETFDIVDGFQIQLVASEPLLASPVEIQWDADGAMYVCEMRGYSENRDDGISRIAKLIDTNDDGVYDTRTEFAGGLSWPTGMFPYDGGLFVGDAPDLLYFKDTDGDGKADLRQRVLTGFGTSNVQGLLNSFRWGLDNRIHIACSSVGGDIRHPHAPAEQAGFSIRGRDLALNPRTYRFEPTSGAAQHGMSFDDWGRKFVSSNSDHIQQVMYEDRYVAGNPFAAAPAARVSIAADGPQAEVFRTSPVEPWRIVRTRLRVSGQAKGPIEGGGRAAGYFTGATGVTIYRGDAWPASWKGFAFVGDVGGNLIHRKQLESNGLEWIARRIDVDHEFVTSRDTWFRPAQFANAPDGSLHVIDMYREVIEHPLSLPTEIKRHLDLTSGRNRGRIYRIVPIGFKPRSQASLRKMPTTELVSLLGHENAWHRETAARLLFERQDPNAVGPQRDMTIGSQSPLGRMHAMYALDGLEQLDESTILAALRDQHPQVRRHAVRLSENVGIRDDVLGGLIGLLDDPSLEVRYQLAFTLGTTSYAGRAADLVKLLAKDSNDRWMRAAVLTAIGAEATEMLRLIETDPTFSEKDAESIRKPLLEQLAARQRFAANGGEDPTRIVIKSVLANRSDADQTRHQGIVNRYREALNELQGVPDNGKQIFRQQCSVCHRVDGHGYELGPNLAAIQARGVETVITAVLDPNREVNPQYLNYTLVTLDGRILSGMIVDEGTTTLTLRRGEKQSETVLRTDIEQIIHTGRSLMPDGFDELIDPQAMADLLAYLVPDR</sequence>
<dbReference type="Gene3D" id="1.10.760.10">
    <property type="entry name" value="Cytochrome c-like domain"/>
    <property type="match status" value="1"/>
</dbReference>
<dbReference type="PANTHER" id="PTHR33546:SF1">
    <property type="entry name" value="LARGE, MULTIFUNCTIONAL SECRETED PROTEIN"/>
    <property type="match status" value="1"/>
</dbReference>
<dbReference type="AlphaFoldDB" id="A0A5C6ANX6"/>
<dbReference type="InterPro" id="IPR009056">
    <property type="entry name" value="Cyt_c-like_dom"/>
</dbReference>
<dbReference type="SUPFAM" id="SSF50952">
    <property type="entry name" value="Soluble quinoprotein glucose dehydrogenase"/>
    <property type="match status" value="1"/>
</dbReference>
<dbReference type="GO" id="GO:0009055">
    <property type="term" value="F:electron transfer activity"/>
    <property type="evidence" value="ECO:0007669"/>
    <property type="project" value="InterPro"/>
</dbReference>
<evidence type="ECO:0000256" key="3">
    <source>
        <dbReference type="ARBA" id="ARBA00023004"/>
    </source>
</evidence>
<dbReference type="NCBIfam" id="TIGR02604">
    <property type="entry name" value="Piru_Ver_Nterm"/>
    <property type="match status" value="1"/>
</dbReference>
<reference evidence="6 7" key="1">
    <citation type="submission" date="2019-02" db="EMBL/GenBank/DDBJ databases">
        <title>Deep-cultivation of Planctomycetes and their phenomic and genomic characterization uncovers novel biology.</title>
        <authorList>
            <person name="Wiegand S."/>
            <person name="Jogler M."/>
            <person name="Boedeker C."/>
            <person name="Pinto D."/>
            <person name="Vollmers J."/>
            <person name="Rivas-Marin E."/>
            <person name="Kohn T."/>
            <person name="Peeters S.H."/>
            <person name="Heuer A."/>
            <person name="Rast P."/>
            <person name="Oberbeckmann S."/>
            <person name="Bunk B."/>
            <person name="Jeske O."/>
            <person name="Meyerdierks A."/>
            <person name="Storesund J.E."/>
            <person name="Kallscheuer N."/>
            <person name="Luecker S."/>
            <person name="Lage O.M."/>
            <person name="Pohl T."/>
            <person name="Merkel B.J."/>
            <person name="Hornburger P."/>
            <person name="Mueller R.-W."/>
            <person name="Bruemmer F."/>
            <person name="Labrenz M."/>
            <person name="Spormann A.M."/>
            <person name="Op Den Camp H."/>
            <person name="Overmann J."/>
            <person name="Amann R."/>
            <person name="Jetten M.S.M."/>
            <person name="Mascher T."/>
            <person name="Medema M.H."/>
            <person name="Devos D.P."/>
            <person name="Kaster A.-K."/>
            <person name="Ovreas L."/>
            <person name="Rohde M."/>
            <person name="Galperin M.Y."/>
            <person name="Jogler C."/>
        </authorList>
    </citation>
    <scope>NUCLEOTIDE SEQUENCE [LARGE SCALE GENOMIC DNA]</scope>
    <source>
        <strain evidence="6 7">Pla100</strain>
    </source>
</reference>
<dbReference type="InterPro" id="IPR055557">
    <property type="entry name" value="DUF7133"/>
</dbReference>
<dbReference type="NCBIfam" id="TIGR02603">
    <property type="entry name" value="CxxCH_TIGR02603"/>
    <property type="match status" value="1"/>
</dbReference>
<dbReference type="Gene3D" id="2.120.10.30">
    <property type="entry name" value="TolB, C-terminal domain"/>
    <property type="match status" value="1"/>
</dbReference>
<proteinExistence type="predicted"/>
<keyword evidence="7" id="KW-1185">Reference proteome</keyword>
<dbReference type="GO" id="GO:0020037">
    <property type="term" value="F:heme binding"/>
    <property type="evidence" value="ECO:0007669"/>
    <property type="project" value="InterPro"/>
</dbReference>
<evidence type="ECO:0000313" key="6">
    <source>
        <dbReference type="EMBL" id="TWU01390.1"/>
    </source>
</evidence>
<keyword evidence="2 4" id="KW-0479">Metal-binding</keyword>
<dbReference type="InterPro" id="IPR011041">
    <property type="entry name" value="Quinoprot_gluc/sorb_DH_b-prop"/>
</dbReference>
<evidence type="ECO:0000259" key="5">
    <source>
        <dbReference type="PROSITE" id="PS51007"/>
    </source>
</evidence>
<dbReference type="InterPro" id="IPR016024">
    <property type="entry name" value="ARM-type_fold"/>
</dbReference>
<evidence type="ECO:0000256" key="2">
    <source>
        <dbReference type="ARBA" id="ARBA00022723"/>
    </source>
</evidence>
<dbReference type="InterPro" id="IPR013428">
    <property type="entry name" value="Membrane-bound_put_N"/>
</dbReference>
<name>A0A5C6ANX6_9BACT</name>
<dbReference type="InterPro" id="IPR011042">
    <property type="entry name" value="6-blade_b-propeller_TolB-like"/>
</dbReference>
<evidence type="ECO:0000256" key="1">
    <source>
        <dbReference type="ARBA" id="ARBA00022617"/>
    </source>
</evidence>
<dbReference type="PANTHER" id="PTHR33546">
    <property type="entry name" value="LARGE, MULTIFUNCTIONAL SECRETED PROTEIN-RELATED"/>
    <property type="match status" value="1"/>
</dbReference>
<dbReference type="Pfam" id="PF13646">
    <property type="entry name" value="HEAT_2"/>
    <property type="match status" value="1"/>
</dbReference>
<protein>
    <submittedName>
        <fullName evidence="6">Cytochrome c</fullName>
    </submittedName>
</protein>
<dbReference type="InterPro" id="IPR011989">
    <property type="entry name" value="ARM-like"/>
</dbReference>
<dbReference type="RefSeq" id="WP_146576701.1">
    <property type="nucleotide sequence ID" value="NZ_SJPM01000002.1"/>
</dbReference>
<dbReference type="InterPro" id="IPR036909">
    <property type="entry name" value="Cyt_c-like_dom_sf"/>
</dbReference>
<evidence type="ECO:0000256" key="4">
    <source>
        <dbReference type="PROSITE-ProRule" id="PRU00433"/>
    </source>
</evidence>
<dbReference type="Proteomes" id="UP000316213">
    <property type="component" value="Unassembled WGS sequence"/>
</dbReference>
<organism evidence="6 7">
    <name type="scientific">Neorhodopirellula pilleata</name>
    <dbReference type="NCBI Taxonomy" id="2714738"/>
    <lineage>
        <taxon>Bacteria</taxon>
        <taxon>Pseudomonadati</taxon>
        <taxon>Planctomycetota</taxon>
        <taxon>Planctomycetia</taxon>
        <taxon>Pirellulales</taxon>
        <taxon>Pirellulaceae</taxon>
        <taxon>Neorhodopirellula</taxon>
    </lineage>
</organism>
<evidence type="ECO:0000313" key="7">
    <source>
        <dbReference type="Proteomes" id="UP000316213"/>
    </source>
</evidence>
<keyword evidence="1 4" id="KW-0349">Heme</keyword>
<gene>
    <name evidence="6" type="ORF">Pla100_11170</name>
</gene>
<dbReference type="SUPFAM" id="SSF48371">
    <property type="entry name" value="ARM repeat"/>
    <property type="match status" value="1"/>
</dbReference>